<sequence length="84" mass="8893">MKQHATIRGEVTYREGDGMPIAIPEGPVELVHAPDSVTLSWTADNDAAGLAAMPRDQYELYVNDGKILPQGGHAEEGHVAPASA</sequence>
<accession>A0A1G6JX20</accession>
<evidence type="ECO:0000313" key="1">
    <source>
        <dbReference type="EMBL" id="SDC23329.1"/>
    </source>
</evidence>
<gene>
    <name evidence="1" type="ORF">SAMN05192589_101505</name>
</gene>
<proteinExistence type="predicted"/>
<organism evidence="1 2">
    <name type="scientific">Paracidovorax valerianellae</name>
    <dbReference type="NCBI Taxonomy" id="187868"/>
    <lineage>
        <taxon>Bacteria</taxon>
        <taxon>Pseudomonadati</taxon>
        <taxon>Pseudomonadota</taxon>
        <taxon>Betaproteobacteria</taxon>
        <taxon>Burkholderiales</taxon>
        <taxon>Comamonadaceae</taxon>
        <taxon>Paracidovorax</taxon>
    </lineage>
</organism>
<dbReference type="RefSeq" id="WP_092739908.1">
    <property type="nucleotide sequence ID" value="NZ_FMZC01000001.1"/>
</dbReference>
<evidence type="ECO:0000313" key="2">
    <source>
        <dbReference type="Proteomes" id="UP000198781"/>
    </source>
</evidence>
<dbReference type="Proteomes" id="UP000198781">
    <property type="component" value="Unassembled WGS sequence"/>
</dbReference>
<name>A0A1G6JX20_9BURK</name>
<protein>
    <submittedName>
        <fullName evidence="1">Uncharacterized protein</fullName>
    </submittedName>
</protein>
<dbReference type="EMBL" id="FMZC01000001">
    <property type="protein sequence ID" value="SDC23329.1"/>
    <property type="molecule type" value="Genomic_DNA"/>
</dbReference>
<dbReference type="AlphaFoldDB" id="A0A1G6JX20"/>
<reference evidence="1 2" key="1">
    <citation type="submission" date="2016-10" db="EMBL/GenBank/DDBJ databases">
        <authorList>
            <person name="de Groot N.N."/>
        </authorList>
    </citation>
    <scope>NUCLEOTIDE SEQUENCE [LARGE SCALE GENOMIC DNA]</scope>
    <source>
        <strain evidence="1 2">DSM 16619</strain>
    </source>
</reference>
<keyword evidence="2" id="KW-1185">Reference proteome</keyword>
<dbReference type="OrthoDB" id="9153806at2"/>